<dbReference type="Pfam" id="PF09852">
    <property type="entry name" value="DUF2079"/>
    <property type="match status" value="1"/>
</dbReference>
<keyword evidence="2" id="KW-0472">Membrane</keyword>
<dbReference type="EMBL" id="JAGEOJ010000030">
    <property type="protein sequence ID" value="MBO2454883.1"/>
    <property type="molecule type" value="Genomic_DNA"/>
</dbReference>
<organism evidence="3 4">
    <name type="scientific">Actinomadura barringtoniae</name>
    <dbReference type="NCBI Taxonomy" id="1427535"/>
    <lineage>
        <taxon>Bacteria</taxon>
        <taxon>Bacillati</taxon>
        <taxon>Actinomycetota</taxon>
        <taxon>Actinomycetes</taxon>
        <taxon>Streptosporangiales</taxon>
        <taxon>Thermomonosporaceae</taxon>
        <taxon>Actinomadura</taxon>
    </lineage>
</organism>
<feature type="transmembrane region" description="Helical" evidence="2">
    <location>
        <begin position="333"/>
        <end position="352"/>
    </location>
</feature>
<feature type="transmembrane region" description="Helical" evidence="2">
    <location>
        <begin position="227"/>
        <end position="248"/>
    </location>
</feature>
<evidence type="ECO:0000313" key="4">
    <source>
        <dbReference type="Proteomes" id="UP000669179"/>
    </source>
</evidence>
<dbReference type="InterPro" id="IPR018650">
    <property type="entry name" value="STSV1_Orf64"/>
</dbReference>
<feature type="transmembrane region" description="Helical" evidence="2">
    <location>
        <begin position="27"/>
        <end position="45"/>
    </location>
</feature>
<reference evidence="3" key="1">
    <citation type="submission" date="2021-03" db="EMBL/GenBank/DDBJ databases">
        <authorList>
            <person name="Kanchanasin P."/>
            <person name="Saeng-In P."/>
            <person name="Phongsopitanun W."/>
            <person name="Yuki M."/>
            <person name="Kudo T."/>
            <person name="Ohkuma M."/>
            <person name="Tanasupawat S."/>
        </authorList>
    </citation>
    <scope>NUCLEOTIDE SEQUENCE</scope>
    <source>
        <strain evidence="3">GKU 128</strain>
    </source>
</reference>
<evidence type="ECO:0000256" key="1">
    <source>
        <dbReference type="SAM" id="MobiDB-lite"/>
    </source>
</evidence>
<proteinExistence type="predicted"/>
<feature type="transmembrane region" description="Helical" evidence="2">
    <location>
        <begin position="291"/>
        <end position="312"/>
    </location>
</feature>
<accession>A0A939T973</accession>
<evidence type="ECO:0000256" key="2">
    <source>
        <dbReference type="SAM" id="Phobius"/>
    </source>
</evidence>
<evidence type="ECO:0000313" key="3">
    <source>
        <dbReference type="EMBL" id="MBO2454883.1"/>
    </source>
</evidence>
<feature type="compositionally biased region" description="Basic and acidic residues" evidence="1">
    <location>
        <begin position="7"/>
        <end position="17"/>
    </location>
</feature>
<feature type="transmembrane region" description="Helical" evidence="2">
    <location>
        <begin position="113"/>
        <end position="131"/>
    </location>
</feature>
<feature type="region of interest" description="Disordered" evidence="1">
    <location>
        <begin position="1"/>
        <end position="20"/>
    </location>
</feature>
<keyword evidence="4" id="KW-1185">Reference proteome</keyword>
<feature type="transmembrane region" description="Helical" evidence="2">
    <location>
        <begin position="138"/>
        <end position="157"/>
    </location>
</feature>
<feature type="transmembrane region" description="Helical" evidence="2">
    <location>
        <begin position="379"/>
        <end position="402"/>
    </location>
</feature>
<protein>
    <submittedName>
        <fullName evidence="3">DUF2079 domain-containing protein</fullName>
    </submittedName>
</protein>
<dbReference type="AlphaFoldDB" id="A0A939T973"/>
<keyword evidence="2" id="KW-1133">Transmembrane helix</keyword>
<gene>
    <name evidence="3" type="ORF">J4573_47895</name>
</gene>
<keyword evidence="2" id="KW-0812">Transmembrane</keyword>
<name>A0A939T973_9ACTN</name>
<comment type="caution">
    <text evidence="3">The sequence shown here is derived from an EMBL/GenBank/DDBJ whole genome shotgun (WGS) entry which is preliminary data.</text>
</comment>
<sequence>MAEAVAVDERADEEPAGRPRWVRRPPAPALLVAAAAALYSTYSLLQLYTFKASTYDLVIFDQAIRSYSRFEMPRAMVKSVHNGFGSDFSILGDHFSPILALLAPFYWIHDGPATLLIAQALLLALAIVPIWRYTRRHLGRGAAYGVSIGYTLSWPIAEALDFDFHEVAFVPLLTALMVERYDAGKRRQAAIVAAALLLVKEDMGLLLVGFGLYLLTRRGERRWGAGYIVVGMVATWLCSKVLITAFGGDDDYYWAYGSLGSDMSSAARHALTHPWDVVTGLLTPSIKVGTMALLVAPLLLLPLASPLTLTVLPLVAERMLADRANWWEPRYHYNAFLIAVLLMAAVDGSVRLRRVLAPQLAKARARLPERVRTHLHPGMLTGAGIAAAALITVPYFSFNALADPNLWRRNDRARAAAAAAALVPDDALVEAVNPIGPVLSTRARVLLWDRRPRNAPWVVADTRRIQFPFWAVEEQRLRVTQLQASGYRTLFARDGYLVLHRPD</sequence>
<feature type="transmembrane region" description="Helical" evidence="2">
    <location>
        <begin position="189"/>
        <end position="215"/>
    </location>
</feature>
<dbReference type="RefSeq" id="WP_208263113.1">
    <property type="nucleotide sequence ID" value="NZ_JAGEOJ010000030.1"/>
</dbReference>
<dbReference type="Proteomes" id="UP000669179">
    <property type="component" value="Unassembled WGS sequence"/>
</dbReference>